<proteinExistence type="predicted"/>
<evidence type="ECO:0000313" key="2">
    <source>
        <dbReference type="EMBL" id="GFC84503.1"/>
    </source>
</evidence>
<protein>
    <recommendedName>
        <fullName evidence="3">Reverse transcriptase domain-containing protein</fullName>
    </recommendedName>
</protein>
<dbReference type="EMBL" id="BKCJ011094944">
    <property type="protein sequence ID" value="GFC84503.1"/>
    <property type="molecule type" value="Genomic_DNA"/>
</dbReference>
<comment type="caution">
    <text evidence="2">The sequence shown here is derived from an EMBL/GenBank/DDBJ whole genome shotgun (WGS) entry which is preliminary data.</text>
</comment>
<keyword evidence="1" id="KW-1133">Transmembrane helix</keyword>
<name>A0A699RFF6_TANCI</name>
<keyword evidence="1" id="KW-0472">Membrane</keyword>
<gene>
    <name evidence="2" type="ORF">Tci_856473</name>
</gene>
<sequence>MCDVPFCDNSPPLDVLTDHFEIFFDFNDDCTLSKDDSFEDIDYVKASPPDFKLVSLKEVKDEILRAKLLNIHLLIDKIESLNNNPTSDCVLKSPFSSFLSYSNLASIRKRRVVAVPLLILITLFPSMIRLSLRFSLIRYPVIRHPPQETSEEMLQARENLMLFIQTFLKKFNRISFRETPKVLMQAWDKFFEIQHAQPEDTLSE</sequence>
<evidence type="ECO:0008006" key="3">
    <source>
        <dbReference type="Google" id="ProtNLM"/>
    </source>
</evidence>
<evidence type="ECO:0000256" key="1">
    <source>
        <dbReference type="SAM" id="Phobius"/>
    </source>
</evidence>
<dbReference type="AlphaFoldDB" id="A0A699RFF6"/>
<keyword evidence="1" id="KW-0812">Transmembrane</keyword>
<accession>A0A699RFF6</accession>
<organism evidence="2">
    <name type="scientific">Tanacetum cinerariifolium</name>
    <name type="common">Dalmatian daisy</name>
    <name type="synonym">Chrysanthemum cinerariifolium</name>
    <dbReference type="NCBI Taxonomy" id="118510"/>
    <lineage>
        <taxon>Eukaryota</taxon>
        <taxon>Viridiplantae</taxon>
        <taxon>Streptophyta</taxon>
        <taxon>Embryophyta</taxon>
        <taxon>Tracheophyta</taxon>
        <taxon>Spermatophyta</taxon>
        <taxon>Magnoliopsida</taxon>
        <taxon>eudicotyledons</taxon>
        <taxon>Gunneridae</taxon>
        <taxon>Pentapetalae</taxon>
        <taxon>asterids</taxon>
        <taxon>campanulids</taxon>
        <taxon>Asterales</taxon>
        <taxon>Asteraceae</taxon>
        <taxon>Asteroideae</taxon>
        <taxon>Anthemideae</taxon>
        <taxon>Anthemidinae</taxon>
        <taxon>Tanacetum</taxon>
    </lineage>
</organism>
<feature type="transmembrane region" description="Helical" evidence="1">
    <location>
        <begin position="112"/>
        <end position="132"/>
    </location>
</feature>
<reference evidence="2" key="1">
    <citation type="journal article" date="2019" name="Sci. Rep.">
        <title>Draft genome of Tanacetum cinerariifolium, the natural source of mosquito coil.</title>
        <authorList>
            <person name="Yamashiro T."/>
            <person name="Shiraishi A."/>
            <person name="Satake H."/>
            <person name="Nakayama K."/>
        </authorList>
    </citation>
    <scope>NUCLEOTIDE SEQUENCE</scope>
</reference>